<evidence type="ECO:0000256" key="5">
    <source>
        <dbReference type="ARBA" id="ARBA00018429"/>
    </source>
</evidence>
<keyword evidence="6 9" id="KW-0227">DNA damage</keyword>
<evidence type="ECO:0000256" key="2">
    <source>
        <dbReference type="ARBA" id="ARBA00002631"/>
    </source>
</evidence>
<keyword evidence="7 9" id="KW-0378">Hydrolase</keyword>
<evidence type="ECO:0000256" key="1">
    <source>
        <dbReference type="ARBA" id="ARBA00001400"/>
    </source>
</evidence>
<dbReference type="InterPro" id="IPR036895">
    <property type="entry name" value="Uracil-DNA_glycosylase-like_sf"/>
</dbReference>
<dbReference type="EC" id="3.2.2.27" evidence="4 9"/>
<reference evidence="13 14" key="1">
    <citation type="journal article" date="2019" name="Appl. Environ. Microbiol.">
        <title>Environmental Evidence and Genomic Insight of Iron-oxidizing Bacteria Preference Towards More Corrosion Resistant Stainless Steel at Higher Salinities.</title>
        <authorList>
            <person name="Garrison C.E."/>
            <person name="Price K.A."/>
            <person name="Field E.K."/>
        </authorList>
    </citation>
    <scope>NUCLEOTIDE SEQUENCE [LARGE SCALE GENOMIC DNA]</scope>
    <source>
        <strain evidence="13 14">P3</strain>
    </source>
</reference>
<feature type="active site" description="Proton acceptor" evidence="9 10">
    <location>
        <position position="61"/>
    </location>
</feature>
<dbReference type="SMART" id="SM00986">
    <property type="entry name" value="UDG"/>
    <property type="match status" value="1"/>
</dbReference>
<sequence length="233" mass="26157">MKSISPSWDPYLAEELTLPYMQQLADFLATEPLTCPPASMRFEAFQQTPFDQVKVVILGQDPYHGPGQAHGLSFSVPPGIKVPPSLRNIYRELHDDLGIKPADHGDLTSWAKQGVLLLNTTLTVAAGKAASHQKRGWEPFTDQVIRTLNHNREHLVFMLWGSASQAKGKDIDPSRHLILDAPHPSPLSAYRGFFGCHHFSKANHWLQAHDMEPIHWQLPDIAPAHFQQTLHFS</sequence>
<dbReference type="GO" id="GO:0004844">
    <property type="term" value="F:uracil DNA N-glycosylase activity"/>
    <property type="evidence" value="ECO:0007669"/>
    <property type="project" value="UniProtKB-UniRule"/>
</dbReference>
<evidence type="ECO:0000256" key="8">
    <source>
        <dbReference type="ARBA" id="ARBA00023204"/>
    </source>
</evidence>
<dbReference type="InterPro" id="IPR005122">
    <property type="entry name" value="Uracil-DNA_glycosylase-like"/>
</dbReference>
<dbReference type="Proteomes" id="UP000306585">
    <property type="component" value="Unassembled WGS sequence"/>
</dbReference>
<comment type="subcellular location">
    <subcellularLocation>
        <location evidence="9">Cytoplasm</location>
    </subcellularLocation>
</comment>
<dbReference type="GO" id="GO:0005737">
    <property type="term" value="C:cytoplasm"/>
    <property type="evidence" value="ECO:0007669"/>
    <property type="project" value="UniProtKB-SubCell"/>
</dbReference>
<dbReference type="InterPro" id="IPR018085">
    <property type="entry name" value="Ura-DNA_Glyclase_AS"/>
</dbReference>
<comment type="similarity">
    <text evidence="3 9 11">Belongs to the uracil-DNA glycosylase (UDG) superfamily. UNG family.</text>
</comment>
<dbReference type="NCBIfam" id="NF003588">
    <property type="entry name" value="PRK05254.1-1"/>
    <property type="match status" value="1"/>
</dbReference>
<dbReference type="SMART" id="SM00987">
    <property type="entry name" value="UreE_C"/>
    <property type="match status" value="1"/>
</dbReference>
<dbReference type="PANTHER" id="PTHR11264">
    <property type="entry name" value="URACIL-DNA GLYCOSYLASE"/>
    <property type="match status" value="1"/>
</dbReference>
<dbReference type="FunFam" id="3.40.470.10:FF:000001">
    <property type="entry name" value="Uracil-DNA glycosylase"/>
    <property type="match status" value="1"/>
</dbReference>
<evidence type="ECO:0000256" key="9">
    <source>
        <dbReference type="HAMAP-Rule" id="MF_00148"/>
    </source>
</evidence>
<dbReference type="PANTHER" id="PTHR11264:SF0">
    <property type="entry name" value="URACIL-DNA GLYCOSYLASE"/>
    <property type="match status" value="1"/>
</dbReference>
<keyword evidence="9" id="KW-0963">Cytoplasm</keyword>
<dbReference type="EMBL" id="VBRY01000001">
    <property type="protein sequence ID" value="TLS69182.1"/>
    <property type="molecule type" value="Genomic_DNA"/>
</dbReference>
<dbReference type="NCBIfam" id="TIGR00628">
    <property type="entry name" value="ung"/>
    <property type="match status" value="1"/>
</dbReference>
<evidence type="ECO:0000256" key="6">
    <source>
        <dbReference type="ARBA" id="ARBA00022763"/>
    </source>
</evidence>
<keyword evidence="14" id="KW-1185">Reference proteome</keyword>
<dbReference type="HAMAP" id="MF_00148">
    <property type="entry name" value="UDG"/>
    <property type="match status" value="1"/>
</dbReference>
<gene>
    <name evidence="9" type="primary">ung</name>
    <name evidence="13" type="ORF">FEF65_01480</name>
</gene>
<evidence type="ECO:0000313" key="14">
    <source>
        <dbReference type="Proteomes" id="UP000306585"/>
    </source>
</evidence>
<protein>
    <recommendedName>
        <fullName evidence="5 9">Uracil-DNA glycosylase</fullName>
        <shortName evidence="9">UDG</shortName>
        <ecNumber evidence="4 9">3.2.2.27</ecNumber>
    </recommendedName>
</protein>
<evidence type="ECO:0000313" key="13">
    <source>
        <dbReference type="EMBL" id="TLS69182.1"/>
    </source>
</evidence>
<evidence type="ECO:0000256" key="3">
    <source>
        <dbReference type="ARBA" id="ARBA00008184"/>
    </source>
</evidence>
<dbReference type="NCBIfam" id="NF003589">
    <property type="entry name" value="PRK05254.1-2"/>
    <property type="match status" value="1"/>
</dbReference>
<dbReference type="GO" id="GO:0097510">
    <property type="term" value="P:base-excision repair, AP site formation via deaminated base removal"/>
    <property type="evidence" value="ECO:0007669"/>
    <property type="project" value="TreeGrafter"/>
</dbReference>
<dbReference type="RefSeq" id="WP_138237996.1">
    <property type="nucleotide sequence ID" value="NZ_VBRY01000001.1"/>
</dbReference>
<comment type="caution">
    <text evidence="13">The sequence shown here is derived from an EMBL/GenBank/DDBJ whole genome shotgun (WGS) entry which is preliminary data.</text>
</comment>
<dbReference type="SUPFAM" id="SSF52141">
    <property type="entry name" value="Uracil-DNA glycosylase-like"/>
    <property type="match status" value="1"/>
</dbReference>
<name>A0A5R9GZU3_9PROT</name>
<dbReference type="Pfam" id="PF03167">
    <property type="entry name" value="UDG"/>
    <property type="match status" value="1"/>
</dbReference>
<evidence type="ECO:0000256" key="10">
    <source>
        <dbReference type="PROSITE-ProRule" id="PRU10072"/>
    </source>
</evidence>
<keyword evidence="8 9" id="KW-0234">DNA repair</keyword>
<evidence type="ECO:0000259" key="12">
    <source>
        <dbReference type="SMART" id="SM00986"/>
    </source>
</evidence>
<dbReference type="InterPro" id="IPR002043">
    <property type="entry name" value="UDG_fam1"/>
</dbReference>
<organism evidence="13 14">
    <name type="scientific">Mariprofundus erugo</name>
    <dbReference type="NCBI Taxonomy" id="2528639"/>
    <lineage>
        <taxon>Bacteria</taxon>
        <taxon>Pseudomonadati</taxon>
        <taxon>Pseudomonadota</taxon>
        <taxon>Candidatius Mariprofundia</taxon>
        <taxon>Mariprofundales</taxon>
        <taxon>Mariprofundaceae</taxon>
        <taxon>Mariprofundus</taxon>
    </lineage>
</organism>
<dbReference type="CDD" id="cd10027">
    <property type="entry name" value="UDG-F1-like"/>
    <property type="match status" value="1"/>
</dbReference>
<evidence type="ECO:0000256" key="4">
    <source>
        <dbReference type="ARBA" id="ARBA00012030"/>
    </source>
</evidence>
<accession>A0A5R9GZU3</accession>
<feature type="domain" description="Uracil-DNA glycosylase-like" evidence="12">
    <location>
        <begin position="46"/>
        <end position="206"/>
    </location>
</feature>
<comment type="catalytic activity">
    <reaction evidence="1 9 11">
        <text>Hydrolyzes single-stranded DNA or mismatched double-stranded DNA and polynucleotides, releasing free uracil.</text>
        <dbReference type="EC" id="3.2.2.27"/>
    </reaction>
</comment>
<dbReference type="AlphaFoldDB" id="A0A5R9GZU3"/>
<evidence type="ECO:0000256" key="11">
    <source>
        <dbReference type="RuleBase" id="RU003780"/>
    </source>
</evidence>
<dbReference type="PROSITE" id="PS00130">
    <property type="entry name" value="U_DNA_GLYCOSYLASE"/>
    <property type="match status" value="1"/>
</dbReference>
<keyword evidence="13" id="KW-0326">Glycosidase</keyword>
<evidence type="ECO:0000256" key="7">
    <source>
        <dbReference type="ARBA" id="ARBA00022801"/>
    </source>
</evidence>
<dbReference type="NCBIfam" id="NF003592">
    <property type="entry name" value="PRK05254.1-5"/>
    <property type="match status" value="1"/>
</dbReference>
<dbReference type="NCBIfam" id="NF003591">
    <property type="entry name" value="PRK05254.1-4"/>
    <property type="match status" value="1"/>
</dbReference>
<dbReference type="Gene3D" id="3.40.470.10">
    <property type="entry name" value="Uracil-DNA glycosylase-like domain"/>
    <property type="match status" value="1"/>
</dbReference>
<comment type="function">
    <text evidence="2 9 11">Excises uracil residues from the DNA which can arise as a result of misincorporation of dUMP residues by DNA polymerase or due to deamination of cytosine.</text>
</comment>
<proteinExistence type="inferred from homology"/>